<organism evidence="3 4">
    <name type="scientific">Kineococcus rhizosphaerae</name>
    <dbReference type="NCBI Taxonomy" id="559628"/>
    <lineage>
        <taxon>Bacteria</taxon>
        <taxon>Bacillati</taxon>
        <taxon>Actinomycetota</taxon>
        <taxon>Actinomycetes</taxon>
        <taxon>Kineosporiales</taxon>
        <taxon>Kineosporiaceae</taxon>
        <taxon>Kineococcus</taxon>
    </lineage>
</organism>
<dbReference type="InterPro" id="IPR013207">
    <property type="entry name" value="LGFP"/>
</dbReference>
<dbReference type="OrthoDB" id="514320at2"/>
<dbReference type="EMBL" id="PVZF01000002">
    <property type="protein sequence ID" value="PRY17235.1"/>
    <property type="molecule type" value="Genomic_DNA"/>
</dbReference>
<reference evidence="3 4" key="1">
    <citation type="submission" date="2018-03" db="EMBL/GenBank/DDBJ databases">
        <title>Genomic Encyclopedia of Archaeal and Bacterial Type Strains, Phase II (KMG-II): from individual species to whole genera.</title>
        <authorList>
            <person name="Goeker M."/>
        </authorList>
    </citation>
    <scope>NUCLEOTIDE SEQUENCE [LARGE SCALE GENOMIC DNA]</scope>
    <source>
        <strain evidence="3 4">DSM 19711</strain>
    </source>
</reference>
<dbReference type="RefSeq" id="WP_106207855.1">
    <property type="nucleotide sequence ID" value="NZ_PVZF01000002.1"/>
</dbReference>
<evidence type="ECO:0000313" key="4">
    <source>
        <dbReference type="Proteomes" id="UP000238083"/>
    </source>
</evidence>
<feature type="chain" id="PRO_5015749513" evidence="2">
    <location>
        <begin position="33"/>
        <end position="551"/>
    </location>
</feature>
<feature type="region of interest" description="Disordered" evidence="1">
    <location>
        <begin position="201"/>
        <end position="220"/>
    </location>
</feature>
<name>A0A2T0R7T2_9ACTN</name>
<dbReference type="AlphaFoldDB" id="A0A2T0R7T2"/>
<feature type="signal peptide" evidence="2">
    <location>
        <begin position="1"/>
        <end position="32"/>
    </location>
</feature>
<keyword evidence="2" id="KW-0732">Signal</keyword>
<proteinExistence type="predicted"/>
<comment type="caution">
    <text evidence="3">The sequence shown here is derived from an EMBL/GenBank/DDBJ whole genome shotgun (WGS) entry which is preliminary data.</text>
</comment>
<protein>
    <submittedName>
        <fullName evidence="3">LGFP repeat-containing protein</fullName>
    </submittedName>
</protein>
<dbReference type="Pfam" id="PF08310">
    <property type="entry name" value="LGFP"/>
    <property type="match status" value="5"/>
</dbReference>
<dbReference type="Proteomes" id="UP000238083">
    <property type="component" value="Unassembled WGS sequence"/>
</dbReference>
<evidence type="ECO:0000256" key="1">
    <source>
        <dbReference type="SAM" id="MobiDB-lite"/>
    </source>
</evidence>
<evidence type="ECO:0000313" key="3">
    <source>
        <dbReference type="EMBL" id="PRY17235.1"/>
    </source>
</evidence>
<sequence length="551" mass="58388">MGREGFVVRSRAVVGAVTLAGVLAATAAPAHAVERRPRAQDPLRVTVHCTEDGTELELQWRVDRLGTTYSLDTSALPWTADTVVDTGPLAVGTTGWQEDHWWLESQAGPARVALRAGGEVVSEKQLDVPDCDGWPGISAFAASSANQPGSPLAVGALTGVVTRGPDGATAAQALDGDVVAERDGTTHVVRGPVSQFWRATGGLDGRLGTPTTSQVENSDGTGFSTQFTSGAVWWSPATGAHSLKNWSFPYGVGTEGTRWAPGLGFPTDDGTDVRAADGSTFGWYQRFSEGVNYYSVAGAGFVANGAVLAEYAETGYEGGRLGWPVSSGEPFAYGDGSSAAEPYDSWRQRFQNGAIFSPFDGGPYPAHVLYGAIAARYQGGNDRTDFRFARALGYPVSDEIATADGTGAYAVFANQAGIYWSPATGAHEVVDAGYGFNGYYAYRGGPSSRLGYPTAPQAALTLANRFGSTGAVQQFSKGNLYARWDPATRDHQRFSVTGAFYPAWAARGWEGSDLGYPTSEEFSVIGGVRQTFEGGRLDWDYRTQRVTVTLT</sequence>
<keyword evidence="4" id="KW-1185">Reference proteome</keyword>
<accession>A0A2T0R7T2</accession>
<gene>
    <name evidence="3" type="ORF">CLV37_102194</name>
</gene>
<evidence type="ECO:0000256" key="2">
    <source>
        <dbReference type="SAM" id="SignalP"/>
    </source>
</evidence>
<feature type="compositionally biased region" description="Polar residues" evidence="1">
    <location>
        <begin position="209"/>
        <end position="220"/>
    </location>
</feature>